<feature type="domain" description="C2H2-type" evidence="10">
    <location>
        <begin position="649"/>
        <end position="673"/>
    </location>
</feature>
<dbReference type="Gene3D" id="3.40.1800.20">
    <property type="match status" value="1"/>
</dbReference>
<dbReference type="InterPro" id="IPR013087">
    <property type="entry name" value="Znf_C2H2_type"/>
</dbReference>
<feature type="binding site" evidence="8">
    <location>
        <position position="13"/>
    </location>
    <ligand>
        <name>Zn(2+)</name>
        <dbReference type="ChEBI" id="CHEBI:29105"/>
    </ligand>
</feature>
<keyword evidence="5 8" id="KW-0862">Zinc</keyword>
<dbReference type="STRING" id="37001.A0A1A9WIG6"/>
<proteinExistence type="predicted"/>
<dbReference type="GO" id="GO:0008270">
    <property type="term" value="F:zinc ion binding"/>
    <property type="evidence" value="ECO:0007669"/>
    <property type="project" value="UniProtKB-UniRule"/>
</dbReference>
<dbReference type="PROSITE" id="PS51915">
    <property type="entry name" value="ZAD"/>
    <property type="match status" value="1"/>
</dbReference>
<keyword evidence="13" id="KW-1185">Reference proteome</keyword>
<protein>
    <recommendedName>
        <fullName evidence="14">Protein krueppel</fullName>
    </recommendedName>
</protein>
<dbReference type="SMART" id="SM00355">
    <property type="entry name" value="ZnF_C2H2"/>
    <property type="match status" value="5"/>
</dbReference>
<name>A0A1A9WIG6_9MUSC</name>
<keyword evidence="4 7" id="KW-0863">Zinc-finger</keyword>
<feature type="binding site" evidence="8">
    <location>
        <position position="16"/>
    </location>
    <ligand>
        <name>Zn(2+)</name>
        <dbReference type="ChEBI" id="CHEBI:29105"/>
    </ligand>
</feature>
<feature type="domain" description="C2H2-type" evidence="10">
    <location>
        <begin position="683"/>
        <end position="710"/>
    </location>
</feature>
<feature type="domain" description="ZAD" evidence="11">
    <location>
        <begin position="11"/>
        <end position="81"/>
    </location>
</feature>
<dbReference type="Gene3D" id="3.30.160.60">
    <property type="entry name" value="Classic Zinc Finger"/>
    <property type="match status" value="2"/>
</dbReference>
<dbReference type="Proteomes" id="UP000091820">
    <property type="component" value="Unassembled WGS sequence"/>
</dbReference>
<evidence type="ECO:0000259" key="11">
    <source>
        <dbReference type="PROSITE" id="PS51915"/>
    </source>
</evidence>
<dbReference type="SMART" id="SM00868">
    <property type="entry name" value="zf-AD"/>
    <property type="match status" value="1"/>
</dbReference>
<feature type="region of interest" description="Disordered" evidence="9">
    <location>
        <begin position="153"/>
        <end position="206"/>
    </location>
</feature>
<evidence type="ECO:0000256" key="1">
    <source>
        <dbReference type="ARBA" id="ARBA00004123"/>
    </source>
</evidence>
<evidence type="ECO:0000313" key="12">
    <source>
        <dbReference type="EnsemblMetazoa" id="GBRI020970-PA"/>
    </source>
</evidence>
<keyword evidence="2 8" id="KW-0479">Metal-binding</keyword>
<reference evidence="12" key="2">
    <citation type="submission" date="2020-05" db="UniProtKB">
        <authorList>
            <consortium name="EnsemblMetazoa"/>
        </authorList>
    </citation>
    <scope>IDENTIFICATION</scope>
    <source>
        <strain evidence="12">IAEA</strain>
    </source>
</reference>
<feature type="binding site" evidence="8">
    <location>
        <position position="57"/>
    </location>
    <ligand>
        <name>Zn(2+)</name>
        <dbReference type="ChEBI" id="CHEBI:29105"/>
    </ligand>
</feature>
<evidence type="ECO:0000313" key="13">
    <source>
        <dbReference type="Proteomes" id="UP000091820"/>
    </source>
</evidence>
<dbReference type="SUPFAM" id="SSF57667">
    <property type="entry name" value="beta-beta-alpha zinc fingers"/>
    <property type="match status" value="2"/>
</dbReference>
<evidence type="ECO:0000256" key="8">
    <source>
        <dbReference type="PROSITE-ProRule" id="PRU01263"/>
    </source>
</evidence>
<sequence length="864" mass="96866">MDRKKVLELDKICRVCICERKDMRPLFSEKVAEMLMECASVNVEQTEGWPDKICVQCVHSVSRCHAFKMLAERSDKELREYIKSLTVRVLIDDAPEVRIQQGLILNEVPGLKLQPQAQQVLLQTTQDQSSIKVPHQKQQKLLQKQVKQQKQQEKQQQQINQQKQQQSPITQKKKISRKKQQQQHQQQQQQQTQIHQQQPPPPIQPQQILQQHTMSIAEPVTLHASPRLPPPPPLLSTAPQLLPITSNHSTTTNSTIVPATSAHLPQQILLPNGQIITTAQIVTTNGGAPQLTQIITNPNPPPPQAQAVAQPAPQFAPQLIQTTGGQTLQLIQQPNGQHVLQFVQLVPQRLSATGTNCSTAIIDDEQITMVDEETLMEQSEQHLIDDDDLEEVQADDSGAHMGSRDQICETIVVEDDQLQVHHQQLLGHNDSQEMEYLEDITVTTTQQQRHHHLVLHQQEHILPNKVEDVDEEDDDDIIEQVEFEEEMLDDDEDADTVLLDASNAEFITDQDNDHEMIDENTGDGSVDNVTLTHYTVVAENDDEVLVEAEVNAVLQAACGQQLQKTENNNLPQTVSVTQIMNNNNNVGVTAPKKQKRTSNAKTLINSRQLAATASSIAAAAAGDEDFEIDEKLIAEFINQQTTVVGSGRYMCNLCRQEFRQFKGLQNHMHSHSNWIRANCKKLPQCEICQKSFKGPGMLKMHMKTHQSAAKTPTCQICEKTFKTKAILYRHRQIHQQRWFLCAVENCRKGFSSPLSLKAHIDRKHPEPTDTGKFKCGECSMVFYNVNDLNDHVHQTGHGLVAATSPNSNNKLDHHQSNVNNANLSVITSSNLTISNNNNVTTATTAVTMAEVVNSNGEVFIVTPA</sequence>
<reference evidence="13" key="1">
    <citation type="submission" date="2014-03" db="EMBL/GenBank/DDBJ databases">
        <authorList>
            <person name="Aksoy S."/>
            <person name="Warren W."/>
            <person name="Wilson R.K."/>
        </authorList>
    </citation>
    <scope>NUCLEOTIDE SEQUENCE [LARGE SCALE GENOMIC DNA]</scope>
    <source>
        <strain evidence="13">IAEA</strain>
    </source>
</reference>
<evidence type="ECO:0000256" key="3">
    <source>
        <dbReference type="ARBA" id="ARBA00022737"/>
    </source>
</evidence>
<keyword evidence="6" id="KW-0539">Nucleus</keyword>
<dbReference type="VEuPathDB" id="VectorBase:GBRI020970"/>
<keyword evidence="3" id="KW-0677">Repeat</keyword>
<feature type="compositionally biased region" description="Basic residues" evidence="9">
    <location>
        <begin position="171"/>
        <end position="181"/>
    </location>
</feature>
<dbReference type="PROSITE" id="PS50157">
    <property type="entry name" value="ZINC_FINGER_C2H2_2"/>
    <property type="match status" value="4"/>
</dbReference>
<dbReference type="InterPro" id="IPR036236">
    <property type="entry name" value="Znf_C2H2_sf"/>
</dbReference>
<dbReference type="GO" id="GO:0005634">
    <property type="term" value="C:nucleus"/>
    <property type="evidence" value="ECO:0007669"/>
    <property type="project" value="UniProtKB-SubCell"/>
</dbReference>
<accession>A0A1A9WIG6</accession>
<organism evidence="12 13">
    <name type="scientific">Glossina brevipalpis</name>
    <dbReference type="NCBI Taxonomy" id="37001"/>
    <lineage>
        <taxon>Eukaryota</taxon>
        <taxon>Metazoa</taxon>
        <taxon>Ecdysozoa</taxon>
        <taxon>Arthropoda</taxon>
        <taxon>Hexapoda</taxon>
        <taxon>Insecta</taxon>
        <taxon>Pterygota</taxon>
        <taxon>Neoptera</taxon>
        <taxon>Endopterygota</taxon>
        <taxon>Diptera</taxon>
        <taxon>Brachycera</taxon>
        <taxon>Muscomorpha</taxon>
        <taxon>Hippoboscoidea</taxon>
        <taxon>Glossinidae</taxon>
        <taxon>Glossina</taxon>
    </lineage>
</organism>
<evidence type="ECO:0000259" key="10">
    <source>
        <dbReference type="PROSITE" id="PS50157"/>
    </source>
</evidence>
<dbReference type="Pfam" id="PF00096">
    <property type="entry name" value="zf-C2H2"/>
    <property type="match status" value="1"/>
</dbReference>
<dbReference type="InterPro" id="IPR012934">
    <property type="entry name" value="Znf_AD"/>
</dbReference>
<evidence type="ECO:0000256" key="6">
    <source>
        <dbReference type="ARBA" id="ARBA00023242"/>
    </source>
</evidence>
<dbReference type="EnsemblMetazoa" id="GBRI020970-RA">
    <property type="protein sequence ID" value="GBRI020970-PA"/>
    <property type="gene ID" value="GBRI020970"/>
</dbReference>
<feature type="compositionally biased region" description="Low complexity" evidence="9">
    <location>
        <begin position="153"/>
        <end position="170"/>
    </location>
</feature>
<feature type="domain" description="C2H2-type" evidence="10">
    <location>
        <begin position="739"/>
        <end position="769"/>
    </location>
</feature>
<dbReference type="PROSITE" id="PS00028">
    <property type="entry name" value="ZINC_FINGER_C2H2_1"/>
    <property type="match status" value="5"/>
</dbReference>
<evidence type="ECO:0000256" key="9">
    <source>
        <dbReference type="SAM" id="MobiDB-lite"/>
    </source>
</evidence>
<dbReference type="PANTHER" id="PTHR24406">
    <property type="entry name" value="TRANSCRIPTIONAL REPRESSOR CTCFL-RELATED"/>
    <property type="match status" value="1"/>
</dbReference>
<evidence type="ECO:0000256" key="2">
    <source>
        <dbReference type="ARBA" id="ARBA00022723"/>
    </source>
</evidence>
<evidence type="ECO:0000256" key="5">
    <source>
        <dbReference type="ARBA" id="ARBA00022833"/>
    </source>
</evidence>
<feature type="binding site" evidence="8">
    <location>
        <position position="54"/>
    </location>
    <ligand>
        <name>Zn(2+)</name>
        <dbReference type="ChEBI" id="CHEBI:29105"/>
    </ligand>
</feature>
<dbReference type="InterPro" id="IPR050888">
    <property type="entry name" value="ZnF_C2H2-type_TF"/>
</dbReference>
<feature type="compositionally biased region" description="Low complexity" evidence="9">
    <location>
        <begin position="182"/>
        <end position="197"/>
    </location>
</feature>
<dbReference type="AlphaFoldDB" id="A0A1A9WIG6"/>
<evidence type="ECO:0000256" key="7">
    <source>
        <dbReference type="PROSITE-ProRule" id="PRU00042"/>
    </source>
</evidence>
<evidence type="ECO:0000256" key="4">
    <source>
        <dbReference type="ARBA" id="ARBA00022771"/>
    </source>
</evidence>
<evidence type="ECO:0008006" key="14">
    <source>
        <dbReference type="Google" id="ProtNLM"/>
    </source>
</evidence>
<dbReference type="Pfam" id="PF07776">
    <property type="entry name" value="zf-AD"/>
    <property type="match status" value="1"/>
</dbReference>
<feature type="domain" description="C2H2-type" evidence="10">
    <location>
        <begin position="712"/>
        <end position="734"/>
    </location>
</feature>
<dbReference type="SUPFAM" id="SSF57716">
    <property type="entry name" value="Glucocorticoid receptor-like (DNA-binding domain)"/>
    <property type="match status" value="1"/>
</dbReference>
<comment type="subcellular location">
    <subcellularLocation>
        <location evidence="1">Nucleus</location>
    </subcellularLocation>
</comment>